<feature type="domain" description="Alpha-L-rhamnosidase concanavalin-like" evidence="4">
    <location>
        <begin position="352"/>
        <end position="457"/>
    </location>
</feature>
<reference evidence="8 9" key="1">
    <citation type="submission" date="2020-08" db="EMBL/GenBank/DDBJ databases">
        <title>Genomic Encyclopedia of Type Strains, Phase IV (KMG-IV): sequencing the most valuable type-strain genomes for metagenomic binning, comparative biology and taxonomic classification.</title>
        <authorList>
            <person name="Goeker M."/>
        </authorList>
    </citation>
    <scope>NUCLEOTIDE SEQUENCE [LARGE SCALE GENOMIC DNA]</scope>
    <source>
        <strain evidence="8 9">DSM 102983</strain>
    </source>
</reference>
<dbReference type="Pfam" id="PF08531">
    <property type="entry name" value="Bac_rhamnosid_N"/>
    <property type="match status" value="1"/>
</dbReference>
<dbReference type="GO" id="GO:0030596">
    <property type="term" value="F:alpha-L-rhamnosidase activity"/>
    <property type="evidence" value="ECO:0007669"/>
    <property type="project" value="UniProtKB-EC"/>
</dbReference>
<dbReference type="InterPro" id="IPR035396">
    <property type="entry name" value="Bac_rhamnosid6H"/>
</dbReference>
<dbReference type="SUPFAM" id="SSF48208">
    <property type="entry name" value="Six-hairpin glycosidases"/>
    <property type="match status" value="1"/>
</dbReference>
<dbReference type="InterPro" id="IPR012341">
    <property type="entry name" value="6hp_glycosidase-like_sf"/>
</dbReference>
<dbReference type="Pfam" id="PF17389">
    <property type="entry name" value="Bac_rhamnosid6H"/>
    <property type="match status" value="1"/>
</dbReference>
<sequence length="876" mass="99037">MKYGIYTIVLGTFLLCACKNNKVEITGMYCEYSVNPICVDSPHPRFIWNYYSEAGFDQEGYCLYIYVDKQSLNGLTRDDLFNWNSGLINTEESFGKYTGNDKLLSHTKYYWQVKAFDKNGNTVISPVDSFETAKMNQKEWLGNWITDGHDKDFDPAPMLRKSFVVNNKEVIQARLFMSAAAYCKMEINGSPVSASLLNPGYTHYDKRNLYSVFDVTSLLGTGENVLSAVLGNGFYNEIAPVATWDFEKARWRNRARMICELHIKYADGTSQIVNSDESWKTATGPYTQNNIYGGDIYDARLEINGWEKPGFDDSSWSNARHVTAPSSLLVAQTMPAIEVEREIDAVSMKNFGDSIYVYDFGINMTGFCRLSVNGEKGTKITLRHAEIQKADGHIETGNIDVYYKSQPDVPFQTDIYILNGGDEVLSPNFTYHGFQYVEVKADCPVKLTQGSLKALFFHTAVPPVGRFSCSNDLLNKIWQATNQSYLSNLMSIPTDCPQREKNGWTADAHICMDLGLLNFNGITFYEKWVDDIVDNQNEEGRISGIIPSSGWGYDDWIGPVWDAAMFIVPMAIYNYYGDTKSIETIWPVCEKYLAYLAAREDSDGTVTYGIGDWVFYDTQTPTDYTTTCYYYLDNLYMSRFARLIGKDGTVYAQKADSLKAFINSRYLDKEKGLYANGSQAAQGVALFLEIVPAEYEQKVADNLSRIITNNHNHLDFGMLGSKTVLRMLAKYGYADQAYELAIQEDVPSWGNWIKRGLTTLPETWNLSPTFKDASLNHVFLGDISAWMYNVLAGINYDEKSPGFRHILFQPHFVKGLDWVKAEYHSIKGLICSEWERSGNEILLKVAVPANTTATVKAEGQNVELTAGEHQLKFICE</sequence>
<dbReference type="Gene3D" id="2.60.420.10">
    <property type="entry name" value="Maltose phosphorylase, domain 3"/>
    <property type="match status" value="1"/>
</dbReference>
<dbReference type="PROSITE" id="PS51257">
    <property type="entry name" value="PROKAR_LIPOPROTEIN"/>
    <property type="match status" value="1"/>
</dbReference>
<dbReference type="PANTHER" id="PTHR33307">
    <property type="entry name" value="ALPHA-RHAMNOSIDASE (EUROFUNG)"/>
    <property type="match status" value="1"/>
</dbReference>
<dbReference type="EMBL" id="JACHOC010000006">
    <property type="protein sequence ID" value="MBB4623296.1"/>
    <property type="molecule type" value="Genomic_DNA"/>
</dbReference>
<dbReference type="PIRSF" id="PIRSF010631">
    <property type="entry name" value="A-rhamnsds"/>
    <property type="match status" value="1"/>
</dbReference>
<accession>A0ABR6KP52</accession>
<dbReference type="InterPro" id="IPR013737">
    <property type="entry name" value="Bac_rhamnosid_N"/>
</dbReference>
<feature type="domain" description="Bacterial alpha-L-rhamnosidase N-terminal" evidence="5">
    <location>
        <begin position="168"/>
        <end position="339"/>
    </location>
</feature>
<dbReference type="Gene3D" id="2.60.120.260">
    <property type="entry name" value="Galactose-binding domain-like"/>
    <property type="match status" value="2"/>
</dbReference>
<dbReference type="InterPro" id="IPR035398">
    <property type="entry name" value="Bac_rhamnosid_C"/>
</dbReference>
<dbReference type="Pfam" id="PF25788">
    <property type="entry name" value="Ig_Rha78A_N"/>
    <property type="match status" value="1"/>
</dbReference>
<proteinExistence type="predicted"/>
<keyword evidence="9" id="KW-1185">Reference proteome</keyword>
<dbReference type="Gene3D" id="2.60.40.10">
    <property type="entry name" value="Immunoglobulins"/>
    <property type="match status" value="1"/>
</dbReference>
<dbReference type="EC" id="3.2.1.40" evidence="2"/>
<evidence type="ECO:0000259" key="4">
    <source>
        <dbReference type="Pfam" id="PF05592"/>
    </source>
</evidence>
<evidence type="ECO:0000313" key="9">
    <source>
        <dbReference type="Proteomes" id="UP000533637"/>
    </source>
</evidence>
<comment type="caution">
    <text evidence="8">The sequence shown here is derived from an EMBL/GenBank/DDBJ whole genome shotgun (WGS) entry which is preliminary data.</text>
</comment>
<dbReference type="InterPro" id="IPR008902">
    <property type="entry name" value="Rhamnosid_concanavalin"/>
</dbReference>
<name>A0ABR6KP52_9BACT</name>
<feature type="domain" description="Alpha-L-rhamnosidase C-terminal" evidence="7">
    <location>
        <begin position="793"/>
        <end position="870"/>
    </location>
</feature>
<dbReference type="InterPro" id="IPR008928">
    <property type="entry name" value="6-hairpin_glycosidase_sf"/>
</dbReference>
<dbReference type="PANTHER" id="PTHR33307:SF6">
    <property type="entry name" value="ALPHA-RHAMNOSIDASE (EUROFUNG)-RELATED"/>
    <property type="match status" value="1"/>
</dbReference>
<evidence type="ECO:0000256" key="2">
    <source>
        <dbReference type="ARBA" id="ARBA00012652"/>
    </source>
</evidence>
<keyword evidence="8" id="KW-0326">Glycosidase</keyword>
<comment type="catalytic activity">
    <reaction evidence="1">
        <text>Hydrolysis of terminal non-reducing alpha-L-rhamnose residues in alpha-L-rhamnosides.</text>
        <dbReference type="EC" id="3.2.1.40"/>
    </reaction>
</comment>
<dbReference type="InterPro" id="IPR016007">
    <property type="entry name" value="Alpha_rhamnosid"/>
</dbReference>
<dbReference type="Proteomes" id="UP000533637">
    <property type="component" value="Unassembled WGS sequence"/>
</dbReference>
<dbReference type="InterPro" id="IPR013783">
    <property type="entry name" value="Ig-like_fold"/>
</dbReference>
<dbReference type="Pfam" id="PF05592">
    <property type="entry name" value="Bac_rhamnosid"/>
    <property type="match status" value="1"/>
</dbReference>
<evidence type="ECO:0000259" key="5">
    <source>
        <dbReference type="Pfam" id="PF08531"/>
    </source>
</evidence>
<gene>
    <name evidence="8" type="ORF">GGQ57_003208</name>
</gene>
<dbReference type="Gene3D" id="1.50.10.10">
    <property type="match status" value="1"/>
</dbReference>
<evidence type="ECO:0000256" key="1">
    <source>
        <dbReference type="ARBA" id="ARBA00001445"/>
    </source>
</evidence>
<organism evidence="8 9">
    <name type="scientific">Parabacteroides faecis</name>
    <dbReference type="NCBI Taxonomy" id="1217282"/>
    <lineage>
        <taxon>Bacteria</taxon>
        <taxon>Pseudomonadati</taxon>
        <taxon>Bacteroidota</taxon>
        <taxon>Bacteroidia</taxon>
        <taxon>Bacteroidales</taxon>
        <taxon>Tannerellaceae</taxon>
        <taxon>Parabacteroides</taxon>
    </lineage>
</organism>
<evidence type="ECO:0000313" key="8">
    <source>
        <dbReference type="EMBL" id="MBB4623296.1"/>
    </source>
</evidence>
<evidence type="ECO:0000259" key="6">
    <source>
        <dbReference type="Pfam" id="PF17389"/>
    </source>
</evidence>
<dbReference type="Pfam" id="PF17390">
    <property type="entry name" value="Bac_rhamnosid_C"/>
    <property type="match status" value="1"/>
</dbReference>
<evidence type="ECO:0000259" key="7">
    <source>
        <dbReference type="Pfam" id="PF17390"/>
    </source>
</evidence>
<protein>
    <recommendedName>
        <fullName evidence="2">alpha-L-rhamnosidase</fullName>
        <ecNumber evidence="2">3.2.1.40</ecNumber>
    </recommendedName>
</protein>
<evidence type="ECO:0000256" key="3">
    <source>
        <dbReference type="ARBA" id="ARBA00022801"/>
    </source>
</evidence>
<keyword evidence="3 8" id="KW-0378">Hydrolase</keyword>
<feature type="domain" description="Alpha-L-rhamnosidase six-hairpin glycosidase" evidence="6">
    <location>
        <begin position="464"/>
        <end position="790"/>
    </location>
</feature>